<evidence type="ECO:0000256" key="2">
    <source>
        <dbReference type="SAM" id="SignalP"/>
    </source>
</evidence>
<comment type="caution">
    <text evidence="3">The sequence shown here is derived from an EMBL/GenBank/DDBJ whole genome shotgun (WGS) entry which is preliminary data.</text>
</comment>
<dbReference type="InterPro" id="IPR032809">
    <property type="entry name" value="Put_HupE_UreJ"/>
</dbReference>
<feature type="chain" id="PRO_5045801474" evidence="2">
    <location>
        <begin position="25"/>
        <end position="332"/>
    </location>
</feature>
<evidence type="ECO:0000313" key="4">
    <source>
        <dbReference type="Proteomes" id="UP001227126"/>
    </source>
</evidence>
<keyword evidence="1" id="KW-0472">Membrane</keyword>
<keyword evidence="4" id="KW-1185">Reference proteome</keyword>
<gene>
    <name evidence="3" type="ORF">QO034_18290</name>
</gene>
<organism evidence="3 4">
    <name type="scientific">Sedimentitalea xiamensis</name>
    <dbReference type="NCBI Taxonomy" id="3050037"/>
    <lineage>
        <taxon>Bacteria</taxon>
        <taxon>Pseudomonadati</taxon>
        <taxon>Pseudomonadota</taxon>
        <taxon>Alphaproteobacteria</taxon>
        <taxon>Rhodobacterales</taxon>
        <taxon>Paracoccaceae</taxon>
        <taxon>Sedimentitalea</taxon>
    </lineage>
</organism>
<keyword evidence="2" id="KW-0732">Signal</keyword>
<feature type="transmembrane region" description="Helical" evidence="1">
    <location>
        <begin position="312"/>
        <end position="331"/>
    </location>
</feature>
<reference evidence="3 4" key="1">
    <citation type="submission" date="2023-05" db="EMBL/GenBank/DDBJ databases">
        <title>Sedimentitalea sp. nov. JM2-8.</title>
        <authorList>
            <person name="Huang J."/>
        </authorList>
    </citation>
    <scope>NUCLEOTIDE SEQUENCE [LARGE SCALE GENOMIC DNA]</scope>
    <source>
        <strain evidence="3 4">JM2-8</strain>
    </source>
</reference>
<feature type="transmembrane region" description="Helical" evidence="1">
    <location>
        <begin position="143"/>
        <end position="170"/>
    </location>
</feature>
<feature type="signal peptide" evidence="2">
    <location>
        <begin position="1"/>
        <end position="24"/>
    </location>
</feature>
<dbReference type="Pfam" id="PF13795">
    <property type="entry name" value="HupE_UreJ_2"/>
    <property type="match status" value="1"/>
</dbReference>
<evidence type="ECO:0000256" key="1">
    <source>
        <dbReference type="SAM" id="Phobius"/>
    </source>
</evidence>
<sequence>MRRLAALALLLLATLQPSAPTAHALDPGYLELSAIDAAQWRVYWRMPDVNGRPMPIAPRLSNACEQTPSPAPAFDGRAWVASFMATCPDGLAGVTIRIEGLERTRTDVLVRYELAPGQARTQRLTASAPDFTVPSDPGRGAVFASYVSLGVTHILEGLDHLLFVFALLLLVGQPRRLIWAITAFTLAHSLTLAAATLGWLRLPSAPVEVVVALSIVFLAYELALPPERRDPAAERFPALVAFGFGLIHGLGFAGALREIGLPQDDIPLALLSFNIGVELGQLLFIALILTVGHLARRVVPVMARNGPRLTRVSSYVIGSTAAFWVIERIAAF</sequence>
<dbReference type="Proteomes" id="UP001227126">
    <property type="component" value="Unassembled WGS sequence"/>
</dbReference>
<accession>A0ABT7FIW8</accession>
<protein>
    <submittedName>
        <fullName evidence="3">HupE/UreJ family protein</fullName>
    </submittedName>
</protein>
<name>A0ABT7FIW8_9RHOB</name>
<evidence type="ECO:0000313" key="3">
    <source>
        <dbReference type="EMBL" id="MDK3075042.1"/>
    </source>
</evidence>
<keyword evidence="1" id="KW-0812">Transmembrane</keyword>
<dbReference type="RefSeq" id="WP_284486973.1">
    <property type="nucleotide sequence ID" value="NZ_JASNJE010000029.1"/>
</dbReference>
<feature type="transmembrane region" description="Helical" evidence="1">
    <location>
        <begin position="236"/>
        <end position="256"/>
    </location>
</feature>
<feature type="transmembrane region" description="Helical" evidence="1">
    <location>
        <begin position="177"/>
        <end position="199"/>
    </location>
</feature>
<dbReference type="EMBL" id="JASNJE010000029">
    <property type="protein sequence ID" value="MDK3075042.1"/>
    <property type="molecule type" value="Genomic_DNA"/>
</dbReference>
<proteinExistence type="predicted"/>
<feature type="transmembrane region" description="Helical" evidence="1">
    <location>
        <begin position="205"/>
        <end position="224"/>
    </location>
</feature>
<keyword evidence="1" id="KW-1133">Transmembrane helix</keyword>
<feature type="transmembrane region" description="Helical" evidence="1">
    <location>
        <begin position="268"/>
        <end position="291"/>
    </location>
</feature>